<comment type="catalytic activity">
    <reaction evidence="1">
        <text>queuosine 5'-phosphate + H2O = queuine + D-ribose 5-phosphate</text>
        <dbReference type="Rhea" id="RHEA:75387"/>
        <dbReference type="ChEBI" id="CHEBI:15377"/>
        <dbReference type="ChEBI" id="CHEBI:17433"/>
        <dbReference type="ChEBI" id="CHEBI:78346"/>
        <dbReference type="ChEBI" id="CHEBI:194371"/>
    </reaction>
    <physiologicalReaction direction="left-to-right" evidence="1">
        <dbReference type="Rhea" id="RHEA:75388"/>
    </physiologicalReaction>
</comment>
<evidence type="ECO:0000256" key="1">
    <source>
        <dbReference type="RuleBase" id="RU365002"/>
    </source>
</evidence>
<evidence type="ECO:0000313" key="3">
    <source>
        <dbReference type="Proteomes" id="UP001476247"/>
    </source>
</evidence>
<comment type="caution">
    <text evidence="2">The sequence shown here is derived from an EMBL/GenBank/DDBJ whole genome shotgun (WGS) entry which is preliminary data.</text>
</comment>
<proteinExistence type="inferred from homology"/>
<comment type="similarity">
    <text evidence="1">Belongs to the QNG1 protein family.</text>
</comment>
<gene>
    <name evidence="2" type="ORF">HPULCUR_011486</name>
</gene>
<dbReference type="EMBL" id="BAABUJ010000054">
    <property type="protein sequence ID" value="GAA5805959.1"/>
    <property type="molecule type" value="Genomic_DNA"/>
</dbReference>
<protein>
    <recommendedName>
        <fullName evidence="1">Queuosine 5'-phosphate N-glycosylase/hydrolase</fullName>
        <ecNumber evidence="1">3.2.2.-</ecNumber>
    </recommendedName>
    <alternativeName>
        <fullName evidence="1">Queuosine-nucleotide N-glycosylase/hydrolase</fullName>
    </alternativeName>
</protein>
<keyword evidence="3" id="KW-1185">Reference proteome</keyword>
<reference evidence="2 3" key="1">
    <citation type="submission" date="2024-04" db="EMBL/GenBank/DDBJ databases">
        <title>genome sequences of Mucor flavus KT1a and Helicostylum pulchrum KT1b strains isolation_sourced from the surface of a dry-aged beef.</title>
        <authorList>
            <person name="Toyotome T."/>
            <person name="Hosono M."/>
            <person name="Torimaru M."/>
            <person name="Fukuda K."/>
            <person name="Mikami N."/>
        </authorList>
    </citation>
    <scope>NUCLEOTIDE SEQUENCE [LARGE SCALE GENOMIC DNA]</scope>
    <source>
        <strain evidence="2 3">KT1b</strain>
    </source>
</reference>
<dbReference type="EC" id="3.2.2.-" evidence="1"/>
<keyword evidence="1" id="KW-0378">Hydrolase</keyword>
<accession>A0ABP9YG72</accession>
<dbReference type="InterPro" id="IPR019438">
    <property type="entry name" value="Q_salvage"/>
</dbReference>
<dbReference type="PANTHER" id="PTHR21314">
    <property type="entry name" value="QUEUOSINE 5'-PHOSPHATE N-GLYCOSYLASE_HYDROLASE-RELATED"/>
    <property type="match status" value="1"/>
</dbReference>
<dbReference type="Pfam" id="PF10343">
    <property type="entry name" value="Q_salvage"/>
    <property type="match status" value="1"/>
</dbReference>
<name>A0ABP9YG72_9FUNG</name>
<dbReference type="PANTHER" id="PTHR21314:SF1">
    <property type="entry name" value="QUEUOSINE SALVAGE PROTEIN"/>
    <property type="match status" value="1"/>
</dbReference>
<comment type="function">
    <text evidence="1">Catalyzes the hydrolysis of queuosine 5'-phosphate, releasing the nucleobase queuine (q). Is required for salvage of queuine from exogenous queuosine (Q) that is imported and then converted to queuosine 5'-phosphate intracellularly.</text>
</comment>
<organism evidence="2 3">
    <name type="scientific">Helicostylum pulchrum</name>
    <dbReference type="NCBI Taxonomy" id="562976"/>
    <lineage>
        <taxon>Eukaryota</taxon>
        <taxon>Fungi</taxon>
        <taxon>Fungi incertae sedis</taxon>
        <taxon>Mucoromycota</taxon>
        <taxon>Mucoromycotina</taxon>
        <taxon>Mucoromycetes</taxon>
        <taxon>Mucorales</taxon>
        <taxon>Mucorineae</taxon>
        <taxon>Mucoraceae</taxon>
        <taxon>Helicostylum</taxon>
    </lineage>
</organism>
<evidence type="ECO:0000313" key="2">
    <source>
        <dbReference type="EMBL" id="GAA5805959.1"/>
    </source>
</evidence>
<sequence>MSCITNEMEKAPFPTPSVVESVRSSCRSFVESSPVKVSQTGVQDFLQKLDKLQYTQLSDDVTIKMPLRFETVNDELNFITLIDLLNFGSGYRLPLHELAGRGAFDTIRFGAMSFHIGGKTMNAETFKKMTVFEVAETFQLPIDREVRHETLDFVTLTQPSALRPLADGITWVLNSTGEYLAENGYKDLADFIMQHVKQNPQDANSLVNHFSKHLPGLFDKYWFDDEKEPVYLYKKSQIIVYHLWYTFREQLPELFAFKDINTLTIFSDNVIPTLLAHLNVIEMPESWQEQITANQDLSIKQATTLRAAAVVACEDIVAAAKSVGPVPDMTTGGLDVYLWRLGKVGDYRKVPRFQLKDTVMF</sequence>
<dbReference type="Proteomes" id="UP001476247">
    <property type="component" value="Unassembled WGS sequence"/>
</dbReference>